<dbReference type="InterPro" id="IPR007518">
    <property type="entry name" value="MINDY"/>
</dbReference>
<accession>A0A4S4LEK3</accession>
<dbReference type="OrthoDB" id="10261212at2759"/>
<sequence>MDNEAQFNAPEPTTAPQTRTGPSAPPESQDDAAALSRAREENAQALQASREDVWPCSFIAICNILILRGDIEILPLERSSVSYDILSQLVGEYLLRTSPDVDLSAALTMMPLTQKGMDLNPLFTSPTAFRPAGDDGALKLFEQARIQLVHGWLVDPASAEYSVLSSTEDYDMSVNLIVEADTVAKGQFVVDENSPGPNTAGPSTTHISDQWSAEDRKKVEDALVVRNFLDSSSSQLTYHGLFTLASAIKPGSLVALFRNSHLSVLHRRADEDTTLFNLVTDYVFYNEPSVVWERLDDVDGGATTFVDATFRQSNPAGGDFAGHTAESALAALDSGAYAEFDPADHELARQLQAEEDARAQEMFARREQQRAGQRQQYDPRDPRYAEYAQQQQYQQQQQQPYDTRYAQQQQYSDPRGHQQYAPPLGPPGPPAKMKKKQSCMIM</sequence>
<evidence type="ECO:0000256" key="1">
    <source>
        <dbReference type="SAM" id="MobiDB-lite"/>
    </source>
</evidence>
<dbReference type="PANTHER" id="PTHR18063">
    <property type="entry name" value="NF-E2 INDUCIBLE PROTEIN"/>
    <property type="match status" value="1"/>
</dbReference>
<reference evidence="3 4" key="1">
    <citation type="submission" date="2019-02" db="EMBL/GenBank/DDBJ databases">
        <title>Genome sequencing of the rare red list fungi Phellinidium pouzarii.</title>
        <authorList>
            <person name="Buettner E."/>
            <person name="Kellner H."/>
        </authorList>
    </citation>
    <scope>NUCLEOTIDE SEQUENCE [LARGE SCALE GENOMIC DNA]</scope>
    <source>
        <strain evidence="3 4">DSM 108285</strain>
    </source>
</reference>
<feature type="region of interest" description="Disordered" evidence="1">
    <location>
        <begin position="385"/>
        <end position="442"/>
    </location>
</feature>
<dbReference type="GO" id="GO:0071944">
    <property type="term" value="C:cell periphery"/>
    <property type="evidence" value="ECO:0007669"/>
    <property type="project" value="TreeGrafter"/>
</dbReference>
<gene>
    <name evidence="3" type="ORF">EW145_g1413</name>
</gene>
<dbReference type="GO" id="GO:0016807">
    <property type="term" value="F:cysteine-type carboxypeptidase activity"/>
    <property type="evidence" value="ECO:0007669"/>
    <property type="project" value="TreeGrafter"/>
</dbReference>
<dbReference type="EMBL" id="SGPK01000039">
    <property type="protein sequence ID" value="THH10316.1"/>
    <property type="molecule type" value="Genomic_DNA"/>
</dbReference>
<organism evidence="3 4">
    <name type="scientific">Phellinidium pouzarii</name>
    <dbReference type="NCBI Taxonomy" id="167371"/>
    <lineage>
        <taxon>Eukaryota</taxon>
        <taxon>Fungi</taxon>
        <taxon>Dikarya</taxon>
        <taxon>Basidiomycota</taxon>
        <taxon>Agaricomycotina</taxon>
        <taxon>Agaricomycetes</taxon>
        <taxon>Hymenochaetales</taxon>
        <taxon>Hymenochaetaceae</taxon>
        <taxon>Phellinidium</taxon>
    </lineage>
</organism>
<evidence type="ECO:0000313" key="4">
    <source>
        <dbReference type="Proteomes" id="UP000308199"/>
    </source>
</evidence>
<protein>
    <recommendedName>
        <fullName evidence="2">MINDY deubiquitinase domain-containing protein</fullName>
    </recommendedName>
</protein>
<dbReference type="GO" id="GO:0071108">
    <property type="term" value="P:protein K48-linked deubiquitination"/>
    <property type="evidence" value="ECO:0007669"/>
    <property type="project" value="TreeGrafter"/>
</dbReference>
<dbReference type="InterPro" id="IPR033979">
    <property type="entry name" value="MINDY_domain"/>
</dbReference>
<dbReference type="GO" id="GO:0004843">
    <property type="term" value="F:cysteine-type deubiquitinase activity"/>
    <property type="evidence" value="ECO:0007669"/>
    <property type="project" value="InterPro"/>
</dbReference>
<dbReference type="GO" id="GO:0005829">
    <property type="term" value="C:cytosol"/>
    <property type="evidence" value="ECO:0007669"/>
    <property type="project" value="TreeGrafter"/>
</dbReference>
<comment type="caution">
    <text evidence="3">The sequence shown here is derived from an EMBL/GenBank/DDBJ whole genome shotgun (WGS) entry which is preliminary data.</text>
</comment>
<proteinExistence type="predicted"/>
<name>A0A4S4LEK3_9AGAM</name>
<evidence type="ECO:0000259" key="2">
    <source>
        <dbReference type="Pfam" id="PF04424"/>
    </source>
</evidence>
<dbReference type="AlphaFoldDB" id="A0A4S4LEK3"/>
<feature type="domain" description="MINDY deubiquitinase" evidence="2">
    <location>
        <begin position="55"/>
        <end position="310"/>
    </location>
</feature>
<dbReference type="Pfam" id="PF04424">
    <property type="entry name" value="MINDY_DUB"/>
    <property type="match status" value="1"/>
</dbReference>
<evidence type="ECO:0000313" key="3">
    <source>
        <dbReference type="EMBL" id="THH10316.1"/>
    </source>
</evidence>
<dbReference type="PANTHER" id="PTHR18063:SF6">
    <property type="entry name" value="UBIQUITIN CARBOXYL-TERMINAL HYDROLASE"/>
    <property type="match status" value="1"/>
</dbReference>
<feature type="region of interest" description="Disordered" evidence="1">
    <location>
        <begin position="1"/>
        <end position="42"/>
    </location>
</feature>
<feature type="compositionally biased region" description="Basic residues" evidence="1">
    <location>
        <begin position="432"/>
        <end position="442"/>
    </location>
</feature>
<dbReference type="GO" id="GO:1990380">
    <property type="term" value="F:K48-linked deubiquitinase activity"/>
    <property type="evidence" value="ECO:0007669"/>
    <property type="project" value="InterPro"/>
</dbReference>
<dbReference type="Proteomes" id="UP000308199">
    <property type="component" value="Unassembled WGS sequence"/>
</dbReference>
<keyword evidence="4" id="KW-1185">Reference proteome</keyword>
<feature type="compositionally biased region" description="Low complexity" evidence="1">
    <location>
        <begin position="385"/>
        <end position="410"/>
    </location>
</feature>